<protein>
    <submittedName>
        <fullName evidence="2">Uncharacterized protein</fullName>
    </submittedName>
</protein>
<sequence>MRDSAYILVGLGAVVVVLLALLFRAMFFGLGLRAVGDKFAKWIGRQP</sequence>
<keyword evidence="1" id="KW-0812">Transmembrane</keyword>
<dbReference type="EMBL" id="JAIRBM010000026">
    <property type="protein sequence ID" value="MBZ6079064.1"/>
    <property type="molecule type" value="Genomic_DNA"/>
</dbReference>
<accession>A0ABS7VU28</accession>
<proteinExistence type="predicted"/>
<dbReference type="RefSeq" id="WP_224315809.1">
    <property type="nucleotide sequence ID" value="NZ_JAIRBM010000026.1"/>
</dbReference>
<evidence type="ECO:0000313" key="3">
    <source>
        <dbReference type="Proteomes" id="UP000704176"/>
    </source>
</evidence>
<evidence type="ECO:0000313" key="2">
    <source>
        <dbReference type="EMBL" id="MBZ6079064.1"/>
    </source>
</evidence>
<gene>
    <name evidence="2" type="ORF">K9B37_22665</name>
</gene>
<comment type="caution">
    <text evidence="2">The sequence shown here is derived from an EMBL/GenBank/DDBJ whole genome shotgun (WGS) entry which is preliminary data.</text>
</comment>
<keyword evidence="3" id="KW-1185">Reference proteome</keyword>
<name>A0ABS7VU28_9HYPH</name>
<feature type="transmembrane region" description="Helical" evidence="1">
    <location>
        <begin position="6"/>
        <end position="32"/>
    </location>
</feature>
<keyword evidence="1" id="KW-0472">Membrane</keyword>
<reference evidence="2 3" key="1">
    <citation type="submission" date="2021-09" db="EMBL/GenBank/DDBJ databases">
        <title>The complete genome sequence of a new microorganism.</title>
        <authorList>
            <person name="Zi Z."/>
        </authorList>
    </citation>
    <scope>NUCLEOTIDE SEQUENCE [LARGE SCALE GENOMIC DNA]</scope>
    <source>
        <strain evidence="2 3">WGZ8</strain>
    </source>
</reference>
<organism evidence="2 3">
    <name type="scientific">Microvirga puerhi</name>
    <dbReference type="NCBI Taxonomy" id="2876078"/>
    <lineage>
        <taxon>Bacteria</taxon>
        <taxon>Pseudomonadati</taxon>
        <taxon>Pseudomonadota</taxon>
        <taxon>Alphaproteobacteria</taxon>
        <taxon>Hyphomicrobiales</taxon>
        <taxon>Methylobacteriaceae</taxon>
        <taxon>Microvirga</taxon>
    </lineage>
</organism>
<keyword evidence="1" id="KW-1133">Transmembrane helix</keyword>
<dbReference type="Proteomes" id="UP000704176">
    <property type="component" value="Unassembled WGS sequence"/>
</dbReference>
<evidence type="ECO:0000256" key="1">
    <source>
        <dbReference type="SAM" id="Phobius"/>
    </source>
</evidence>